<evidence type="ECO:0000256" key="1">
    <source>
        <dbReference type="SAM" id="Coils"/>
    </source>
</evidence>
<dbReference type="EMBL" id="CP001344">
    <property type="protein sequence ID" value="ACL43306.1"/>
    <property type="molecule type" value="Genomic_DNA"/>
</dbReference>
<dbReference type="KEGG" id="cyn:Cyan7425_0920"/>
<sequence length="357" mass="40682">MYSQTSTYWLNHHSLSNHFPEPMFSSLNLVVPKLNASDRQLFEQLDSYEQLETKEEKLERAIALLNLDASQTIIKFLARESTSQTAFSYTLWLIDCGGVSLDWIYDVAYTISTTPIRHEILLETIFSNSKKLDQLDRLVITTATEAKLKLIKLDDLNLKELANKLNQNNQELAISLLIWFLSFNKIGSVDLNYLSEILQRVSKTGDDQSPSAQTLTPASLPADLKASISNLTLEDRLIALNLKFGGTEEEFLTRTLDNFLFRKVTTSDSGADMVTFRPGFEVIQFFSNGREQEERPVKISSTKTWTPGIYAIRRQGDELKVMKLPGNDYFEIFPQGPDPYLRAITIWSMLRQDNSQA</sequence>
<feature type="coiled-coil region" evidence="1">
    <location>
        <begin position="41"/>
        <end position="68"/>
    </location>
</feature>
<dbReference type="STRING" id="395961.Cyan7425_0920"/>
<organism evidence="2">
    <name type="scientific">Cyanothece sp. (strain PCC 7425 / ATCC 29141)</name>
    <dbReference type="NCBI Taxonomy" id="395961"/>
    <lineage>
        <taxon>Bacteria</taxon>
        <taxon>Bacillati</taxon>
        <taxon>Cyanobacteriota</taxon>
        <taxon>Cyanophyceae</taxon>
        <taxon>Gomontiellales</taxon>
        <taxon>Cyanothecaceae</taxon>
        <taxon>Cyanothece</taxon>
    </lineage>
</organism>
<keyword evidence="1" id="KW-0175">Coiled coil</keyword>
<dbReference type="HOGENOM" id="CLU_871348_0_0_3"/>
<name>B8HX03_CYAP4</name>
<dbReference type="eggNOG" id="ENOG5033PH6">
    <property type="taxonomic scope" value="Bacteria"/>
</dbReference>
<dbReference type="AlphaFoldDB" id="B8HX03"/>
<accession>B8HX03</accession>
<evidence type="ECO:0000313" key="2">
    <source>
        <dbReference type="EMBL" id="ACL43306.1"/>
    </source>
</evidence>
<proteinExistence type="predicted"/>
<protein>
    <submittedName>
        <fullName evidence="2">Uncharacterized protein</fullName>
    </submittedName>
</protein>
<gene>
    <name evidence="2" type="ordered locus">Cyan7425_0920</name>
</gene>
<reference evidence="2" key="1">
    <citation type="submission" date="2009-01" db="EMBL/GenBank/DDBJ databases">
        <title>Complete sequence of chromosome Cyanothece sp. PCC 7425.</title>
        <authorList>
            <consortium name="US DOE Joint Genome Institute"/>
            <person name="Lucas S."/>
            <person name="Copeland A."/>
            <person name="Lapidus A."/>
            <person name="Glavina del Rio T."/>
            <person name="Dalin E."/>
            <person name="Tice H."/>
            <person name="Bruce D."/>
            <person name="Goodwin L."/>
            <person name="Pitluck S."/>
            <person name="Sims D."/>
            <person name="Meineke L."/>
            <person name="Brettin T."/>
            <person name="Detter J.C."/>
            <person name="Han C."/>
            <person name="Larimer F."/>
            <person name="Land M."/>
            <person name="Hauser L."/>
            <person name="Kyrpides N."/>
            <person name="Ovchinnikova G."/>
            <person name="Liberton M."/>
            <person name="Stoeckel J."/>
            <person name="Banerjee A."/>
            <person name="Singh A."/>
            <person name="Page L."/>
            <person name="Sato H."/>
            <person name="Zhao L."/>
            <person name="Sherman L."/>
            <person name="Pakrasi H."/>
            <person name="Richardson P."/>
        </authorList>
    </citation>
    <scope>NUCLEOTIDE SEQUENCE</scope>
    <source>
        <strain evidence="2">PCC 7425</strain>
    </source>
</reference>